<protein>
    <submittedName>
        <fullName evidence="1">Uncharacterized protein</fullName>
    </submittedName>
</protein>
<organism evidence="1 2">
    <name type="scientific">Mugilogobius chulae</name>
    <name type="common">yellowstripe goby</name>
    <dbReference type="NCBI Taxonomy" id="88201"/>
    <lineage>
        <taxon>Eukaryota</taxon>
        <taxon>Metazoa</taxon>
        <taxon>Chordata</taxon>
        <taxon>Craniata</taxon>
        <taxon>Vertebrata</taxon>
        <taxon>Euteleostomi</taxon>
        <taxon>Actinopterygii</taxon>
        <taxon>Neopterygii</taxon>
        <taxon>Teleostei</taxon>
        <taxon>Neoteleostei</taxon>
        <taxon>Acanthomorphata</taxon>
        <taxon>Gobiaria</taxon>
        <taxon>Gobiiformes</taxon>
        <taxon>Gobioidei</taxon>
        <taxon>Gobiidae</taxon>
        <taxon>Gobionellinae</taxon>
        <taxon>Mugilogobius</taxon>
    </lineage>
</organism>
<dbReference type="SUPFAM" id="SSF56496">
    <property type="entry name" value="Fibrinogen C-terminal domain-like"/>
    <property type="match status" value="1"/>
</dbReference>
<evidence type="ECO:0000313" key="1">
    <source>
        <dbReference type="EMBL" id="KAK7898193.1"/>
    </source>
</evidence>
<keyword evidence="2" id="KW-1185">Reference proteome</keyword>
<proteinExistence type="predicted"/>
<dbReference type="Proteomes" id="UP001460270">
    <property type="component" value="Unassembled WGS sequence"/>
</dbReference>
<dbReference type="InterPro" id="IPR036056">
    <property type="entry name" value="Fibrinogen-like_C"/>
</dbReference>
<dbReference type="AlphaFoldDB" id="A0AAW0NEF9"/>
<accession>A0AAW0NEF9</accession>
<evidence type="ECO:0000313" key="2">
    <source>
        <dbReference type="Proteomes" id="UP001460270"/>
    </source>
</evidence>
<comment type="caution">
    <text evidence="1">The sequence shown here is derived from an EMBL/GenBank/DDBJ whole genome shotgun (WGS) entry which is preliminary data.</text>
</comment>
<name>A0AAW0NEF9_9GOBI</name>
<reference evidence="2" key="1">
    <citation type="submission" date="2024-04" db="EMBL/GenBank/DDBJ databases">
        <title>Salinicola lusitanus LLJ914,a marine bacterium isolated from the Okinawa Trough.</title>
        <authorList>
            <person name="Li J."/>
        </authorList>
    </citation>
    <scope>NUCLEOTIDE SEQUENCE [LARGE SCALE GENOMIC DNA]</scope>
</reference>
<gene>
    <name evidence="1" type="ORF">WMY93_019046</name>
</gene>
<sequence>MAAQTMTLGPTHRFTRFSLSQRLLYSISSICSEALEPFFITEHDLGPPLQSPTTIAEEITDGSGDTGLWCVPMVWAVDLVEAEPVTNSKLCVLSLQGGLYSLRAQNLLGPDGLVWFSWTDSDFYSLKSSSMMIRPQDFRARRSP</sequence>
<dbReference type="EMBL" id="JBBPFD010000014">
    <property type="protein sequence ID" value="KAK7898193.1"/>
    <property type="molecule type" value="Genomic_DNA"/>
</dbReference>